<organism evidence="4">
    <name type="scientific">Dyadobacter sp. 676</name>
    <dbReference type="NCBI Taxonomy" id="3088362"/>
    <lineage>
        <taxon>Bacteria</taxon>
        <taxon>Pseudomonadati</taxon>
        <taxon>Bacteroidota</taxon>
        <taxon>Cytophagia</taxon>
        <taxon>Cytophagales</taxon>
        <taxon>Spirosomataceae</taxon>
        <taxon>Dyadobacter</taxon>
    </lineage>
</organism>
<proteinExistence type="predicted"/>
<dbReference type="EMBL" id="CP159289">
    <property type="protein sequence ID" value="XCH27870.1"/>
    <property type="molecule type" value="Genomic_DNA"/>
</dbReference>
<evidence type="ECO:0000256" key="1">
    <source>
        <dbReference type="ARBA" id="ARBA00022741"/>
    </source>
</evidence>
<dbReference type="InterPro" id="IPR032807">
    <property type="entry name" value="GNVR"/>
</dbReference>
<accession>A0AAU8FUY6</accession>
<dbReference type="InterPro" id="IPR033756">
    <property type="entry name" value="YlxH/NBP35"/>
</dbReference>
<reference evidence="4" key="1">
    <citation type="submission" date="2024-06" db="EMBL/GenBank/DDBJ databases">
        <title>Sequencing and assembly of the genome of Dyadobacter sp. strain 676, a symbiont of Cyamopsis tetragonoloba.</title>
        <authorList>
            <person name="Guro P."/>
            <person name="Sazanova A."/>
            <person name="Kuznetsova I."/>
            <person name="Belimov A."/>
            <person name="Safronova V."/>
        </authorList>
    </citation>
    <scope>NUCLEOTIDE SEQUENCE</scope>
    <source>
        <strain evidence="4">676</strain>
    </source>
</reference>
<dbReference type="PANTHER" id="PTHR32309">
    <property type="entry name" value="TYROSINE-PROTEIN KINASE"/>
    <property type="match status" value="1"/>
</dbReference>
<dbReference type="PANTHER" id="PTHR32309:SF13">
    <property type="entry name" value="FERRIC ENTEROBACTIN TRANSPORT PROTEIN FEPE"/>
    <property type="match status" value="1"/>
</dbReference>
<dbReference type="InterPro" id="IPR050445">
    <property type="entry name" value="Bact_polysacc_biosynth/exp"/>
</dbReference>
<keyword evidence="2" id="KW-0067">ATP-binding</keyword>
<keyword evidence="1" id="KW-0547">Nucleotide-binding</keyword>
<dbReference type="InterPro" id="IPR005702">
    <property type="entry name" value="Wzc-like_C"/>
</dbReference>
<dbReference type="CDD" id="cd05387">
    <property type="entry name" value="BY-kinase"/>
    <property type="match status" value="1"/>
</dbReference>
<sequence>MDTTSFKPAADCDYTFTISSNETILEHYTRALTIQASNKTASLVNISIQDVLPRKGEAILRQLIYRYQKASIEEKNKVADNTIAFIDVNLKRVSLELTKVETDIERFRRKHRFIDMAEDSRLAIQKLAGNASEEKTLTVRLKIMQKLEEHLRKRPASVIPSALFPQEGNFSALIARYNEMQLDYVKALASLSANHPEVRSLCSQIEAVRASLSDAIRHQQQELAISIAAAREYAGISETEIAHIPGYQRTFLARSREQGIQQELYLFLLKKRMETAISRSANIANARIIDAPQASAVPVYPNRRLTLLLAFLTGLAAPVVVLYIRQLLNDKITSKEDILQQCNVAVIGEISQQTRSPLFTKAGNKGLIMEQLRSLRTNIQFASGSELNTVILLTSAMANEGKSFIAAHLAQSLALACKKVLLVDFDLRNPTLAGLLNLKNEGVTESITSGGEPCIQRCGTVHSFDFLASGERCPGAGEILLSPKVGELISMLRKRYDYLLLDSPPVGLVADARWLGHHADMTLYVVRQHFTYLHQLAGIRELHSESQLPNMHVVLNGTRELHRYQYNYYQ</sequence>
<dbReference type="GO" id="GO:0004713">
    <property type="term" value="F:protein tyrosine kinase activity"/>
    <property type="evidence" value="ECO:0007669"/>
    <property type="project" value="TreeGrafter"/>
</dbReference>
<dbReference type="GO" id="GO:0005886">
    <property type="term" value="C:plasma membrane"/>
    <property type="evidence" value="ECO:0007669"/>
    <property type="project" value="TreeGrafter"/>
</dbReference>
<dbReference type="RefSeq" id="WP_353723109.1">
    <property type="nucleotide sequence ID" value="NZ_CP159289.1"/>
</dbReference>
<dbReference type="Pfam" id="PF13807">
    <property type="entry name" value="GNVR"/>
    <property type="match status" value="1"/>
</dbReference>
<dbReference type="AlphaFoldDB" id="A0AAU8FUY6"/>
<protein>
    <submittedName>
        <fullName evidence="4">GNVR domain-containing protein</fullName>
    </submittedName>
</protein>
<dbReference type="InterPro" id="IPR027417">
    <property type="entry name" value="P-loop_NTPase"/>
</dbReference>
<dbReference type="SUPFAM" id="SSF52540">
    <property type="entry name" value="P-loop containing nucleoside triphosphate hydrolases"/>
    <property type="match status" value="1"/>
</dbReference>
<evidence type="ECO:0000259" key="3">
    <source>
        <dbReference type="Pfam" id="PF13807"/>
    </source>
</evidence>
<feature type="domain" description="Tyrosine-protein kinase G-rich" evidence="3">
    <location>
        <begin position="248"/>
        <end position="326"/>
    </location>
</feature>
<gene>
    <name evidence="4" type="ORF">ABV298_16355</name>
</gene>
<dbReference type="Pfam" id="PF10609">
    <property type="entry name" value="ParA"/>
    <property type="match status" value="1"/>
</dbReference>
<evidence type="ECO:0000256" key="2">
    <source>
        <dbReference type="ARBA" id="ARBA00022840"/>
    </source>
</evidence>
<dbReference type="GO" id="GO:0005524">
    <property type="term" value="F:ATP binding"/>
    <property type="evidence" value="ECO:0007669"/>
    <property type="project" value="UniProtKB-KW"/>
</dbReference>
<name>A0AAU8FUY6_9BACT</name>
<dbReference type="Gene3D" id="3.40.50.300">
    <property type="entry name" value="P-loop containing nucleotide triphosphate hydrolases"/>
    <property type="match status" value="1"/>
</dbReference>
<evidence type="ECO:0000313" key="4">
    <source>
        <dbReference type="EMBL" id="XCH27870.1"/>
    </source>
</evidence>